<sequence>MNQEYIISAVGKNVPGIVAKVSRAVYESGCNFEDSRMNLLGNHFALMVLVTAGDKKAQQALSDACESLDKEPDLNVILFEVEGGRKSEFATEANYEIRVKGIDRMGIVYRTSQLLASRNINIMELETRVETGKNGKPMFTMRTSVAVPREVDGESLRKDLKFLAEEIPETISLTRI</sequence>
<feature type="domain" description="ACT" evidence="1">
    <location>
        <begin position="96"/>
        <end position="176"/>
    </location>
</feature>
<evidence type="ECO:0000313" key="2">
    <source>
        <dbReference type="EMBL" id="MBA2882863.1"/>
    </source>
</evidence>
<feature type="domain" description="ACT" evidence="1">
    <location>
        <begin position="6"/>
        <end position="84"/>
    </location>
</feature>
<dbReference type="PANTHER" id="PTHR34875">
    <property type="entry name" value="UPF0237 PROTEIN MJ1558"/>
    <property type="match status" value="1"/>
</dbReference>
<dbReference type="PIRSF" id="PIRSF028103">
    <property type="entry name" value="GcvR"/>
    <property type="match status" value="1"/>
</dbReference>
<dbReference type="InterPro" id="IPR002912">
    <property type="entry name" value="ACT_dom"/>
</dbReference>
<dbReference type="Gene3D" id="3.30.70.260">
    <property type="match status" value="2"/>
</dbReference>
<protein>
    <submittedName>
        <fullName evidence="2">Glycine cleavage system transcriptional repressor</fullName>
    </submittedName>
</protein>
<reference evidence="2 3" key="1">
    <citation type="submission" date="2020-07" db="EMBL/GenBank/DDBJ databases">
        <title>Genomic Encyclopedia of Type Strains, Phase IV (KMG-IV): sequencing the most valuable type-strain genomes for metagenomic binning, comparative biology and taxonomic classification.</title>
        <authorList>
            <person name="Goeker M."/>
        </authorList>
    </citation>
    <scope>NUCLEOTIDE SEQUENCE [LARGE SCALE GENOMIC DNA]</scope>
    <source>
        <strain evidence="2 3">DSM 17721</strain>
    </source>
</reference>
<dbReference type="PROSITE" id="PS51671">
    <property type="entry name" value="ACT"/>
    <property type="match status" value="2"/>
</dbReference>
<comment type="caution">
    <text evidence="2">The sequence shown here is derived from an EMBL/GenBank/DDBJ whole genome shotgun (WGS) entry which is preliminary data.</text>
</comment>
<name>A0A7W0CBX6_9BACT</name>
<organism evidence="2 3">
    <name type="scientific">Desulfosalsimonas propionicica</name>
    <dbReference type="NCBI Taxonomy" id="332175"/>
    <lineage>
        <taxon>Bacteria</taxon>
        <taxon>Pseudomonadati</taxon>
        <taxon>Thermodesulfobacteriota</taxon>
        <taxon>Desulfobacteria</taxon>
        <taxon>Desulfobacterales</taxon>
        <taxon>Desulfosalsimonadaceae</taxon>
        <taxon>Desulfosalsimonas</taxon>
    </lineage>
</organism>
<dbReference type="InterPro" id="IPR050990">
    <property type="entry name" value="UPF0237/GcvR_regulator"/>
</dbReference>
<dbReference type="GO" id="GO:0006355">
    <property type="term" value="P:regulation of DNA-templated transcription"/>
    <property type="evidence" value="ECO:0007669"/>
    <property type="project" value="InterPro"/>
</dbReference>
<proteinExistence type="predicted"/>
<dbReference type="PANTHER" id="PTHR34875:SF6">
    <property type="entry name" value="UPF0237 PROTEIN MJ1558"/>
    <property type="match status" value="1"/>
</dbReference>
<evidence type="ECO:0000313" key="3">
    <source>
        <dbReference type="Proteomes" id="UP000525298"/>
    </source>
</evidence>
<dbReference type="AlphaFoldDB" id="A0A7W0CBX6"/>
<dbReference type="SUPFAM" id="SSF55021">
    <property type="entry name" value="ACT-like"/>
    <property type="match status" value="2"/>
</dbReference>
<keyword evidence="3" id="KW-1185">Reference proteome</keyword>
<dbReference type="EMBL" id="JACDUS010000013">
    <property type="protein sequence ID" value="MBA2882863.1"/>
    <property type="molecule type" value="Genomic_DNA"/>
</dbReference>
<dbReference type="InterPro" id="IPR016867">
    <property type="entry name" value="GcvR"/>
</dbReference>
<gene>
    <name evidence="2" type="ORF">HNR65_003218</name>
</gene>
<dbReference type="Pfam" id="PF13740">
    <property type="entry name" value="ACT_6"/>
    <property type="match status" value="1"/>
</dbReference>
<accession>A0A7W0CBX6</accession>
<dbReference type="InterPro" id="IPR045865">
    <property type="entry name" value="ACT-like_dom_sf"/>
</dbReference>
<dbReference type="RefSeq" id="WP_181552483.1">
    <property type="nucleotide sequence ID" value="NZ_JACDUS010000013.1"/>
</dbReference>
<dbReference type="Proteomes" id="UP000525298">
    <property type="component" value="Unassembled WGS sequence"/>
</dbReference>
<evidence type="ECO:0000259" key="1">
    <source>
        <dbReference type="PROSITE" id="PS51671"/>
    </source>
</evidence>